<gene>
    <name evidence="1" type="ORF">AF77_05140</name>
</gene>
<accession>A0A837JB92</accession>
<dbReference type="EMBL" id="JAIT01000033">
    <property type="protein sequence ID" value="KLE05313.1"/>
    <property type="molecule type" value="Genomic_DNA"/>
</dbReference>
<dbReference type="Proteomes" id="UP000035462">
    <property type="component" value="Unassembled WGS sequence"/>
</dbReference>
<comment type="caution">
    <text evidence="1">The sequence shown here is derived from an EMBL/GenBank/DDBJ whole genome shotgun (WGS) entry which is preliminary data.</text>
</comment>
<proteinExistence type="predicted"/>
<evidence type="ECO:0000313" key="2">
    <source>
        <dbReference type="Proteomes" id="UP000035462"/>
    </source>
</evidence>
<dbReference type="AlphaFoldDB" id="A0A837JB92"/>
<evidence type="ECO:0000313" key="1">
    <source>
        <dbReference type="EMBL" id="KLE05313.1"/>
    </source>
</evidence>
<organism evidence="1 2">
    <name type="scientific">Aliarcobacter butzleri L352</name>
    <dbReference type="NCBI Taxonomy" id="1447260"/>
    <lineage>
        <taxon>Bacteria</taxon>
        <taxon>Pseudomonadati</taxon>
        <taxon>Campylobacterota</taxon>
        <taxon>Epsilonproteobacteria</taxon>
        <taxon>Campylobacterales</taxon>
        <taxon>Arcobacteraceae</taxon>
        <taxon>Aliarcobacter</taxon>
    </lineage>
</organism>
<reference evidence="1 2" key="1">
    <citation type="submission" date="2014-01" db="EMBL/GenBank/DDBJ databases">
        <title>Development of a Comparative Genomic Fingerprinting Assay for High Resolution Genotyping of Arcobacter butzleri.</title>
        <authorList>
            <person name="Webb A.L."/>
            <person name="Inglis G.D."/>
            <person name="Kruczkiewicz P."/>
            <person name="Selinger L.B."/>
            <person name="Taboada E.N."/>
        </authorList>
    </citation>
    <scope>NUCLEOTIDE SEQUENCE [LARGE SCALE GENOMIC DNA]</scope>
    <source>
        <strain evidence="1 2">L352</strain>
    </source>
</reference>
<name>A0A837JB92_9BACT</name>
<sequence>MNGKLIFKMIDDYILGKFDIKKLDNYFQFKNKIEDFDEDLFNKFVNTYKYARTQTNAWDENDITNSLIKDIMTALNNHSNLSFNVFKSKGTYETSFGDIAFIVRFNYKTGKSFEGYGFIEAKRDYPNNNYKFRELKQDQIDRFLQNTTSSFYCFYSHHAFFPIIKTDYLSKHLSNIGLSNIKDLDYKLLTNTIHPITFQHQYNRFINGYDLDYGENPKSIAYGFNQDFLPKTIFVVNQFESGMTPTPTPTPNEQMYKKINLDDLIKNNNDIDDDIGYEPPNPSVF</sequence>
<protein>
    <submittedName>
        <fullName evidence="1">Uncharacterized protein</fullName>
    </submittedName>
</protein>
<dbReference type="RefSeq" id="WP_046994780.1">
    <property type="nucleotide sequence ID" value="NZ_JAIT01000033.1"/>
</dbReference>